<name>A0A2I0W4U2_9ASPA</name>
<dbReference type="GO" id="GO:0004523">
    <property type="term" value="F:RNA-DNA hybrid ribonuclease activity"/>
    <property type="evidence" value="ECO:0007669"/>
    <property type="project" value="InterPro"/>
</dbReference>
<dbReference type="InterPro" id="IPR036397">
    <property type="entry name" value="RNaseH_sf"/>
</dbReference>
<dbReference type="AlphaFoldDB" id="A0A2I0W4U2"/>
<dbReference type="PANTHER" id="PTHR47723">
    <property type="entry name" value="OS05G0353850 PROTEIN"/>
    <property type="match status" value="1"/>
</dbReference>
<dbReference type="InterPro" id="IPR044730">
    <property type="entry name" value="RNase_H-like_dom_plant"/>
</dbReference>
<dbReference type="GO" id="GO:0003676">
    <property type="term" value="F:nucleic acid binding"/>
    <property type="evidence" value="ECO:0007669"/>
    <property type="project" value="InterPro"/>
</dbReference>
<sequence length="196" mass="21869">MLPRCFAMPAWEQWCTFQPFGLSSSTHSSTPPPPPPPGWVKFNIDASVRPNSVAGLGVVARDHDGKRLIAAGSLVEQWDVTRAEILAAIAIRGAVEDWMFNIDGIIIKGDFRNAIMWLQGAFNRLNKLHLRTEGPDLSFLPDFRQVLFSNVPRQCNQLADFCANYACFGNFMWKACDDRNVPPSFLSLLRGDSDQA</sequence>
<gene>
    <name evidence="2" type="ORF">MA16_Dca025955</name>
</gene>
<reference evidence="2 3" key="1">
    <citation type="journal article" date="2016" name="Sci. Rep.">
        <title>The Dendrobium catenatum Lindl. genome sequence provides insights into polysaccharide synthase, floral development and adaptive evolution.</title>
        <authorList>
            <person name="Zhang G.Q."/>
            <person name="Xu Q."/>
            <person name="Bian C."/>
            <person name="Tsai W.C."/>
            <person name="Yeh C.M."/>
            <person name="Liu K.W."/>
            <person name="Yoshida K."/>
            <person name="Zhang L.S."/>
            <person name="Chang S.B."/>
            <person name="Chen F."/>
            <person name="Shi Y."/>
            <person name="Su Y.Y."/>
            <person name="Zhang Y.Q."/>
            <person name="Chen L.J."/>
            <person name="Yin Y."/>
            <person name="Lin M."/>
            <person name="Huang H."/>
            <person name="Deng H."/>
            <person name="Wang Z.W."/>
            <person name="Zhu S.L."/>
            <person name="Zhao X."/>
            <person name="Deng C."/>
            <person name="Niu S.C."/>
            <person name="Huang J."/>
            <person name="Wang M."/>
            <person name="Liu G.H."/>
            <person name="Yang H.J."/>
            <person name="Xiao X.J."/>
            <person name="Hsiao Y.Y."/>
            <person name="Wu W.L."/>
            <person name="Chen Y.Y."/>
            <person name="Mitsuda N."/>
            <person name="Ohme-Takagi M."/>
            <person name="Luo Y.B."/>
            <person name="Van de Peer Y."/>
            <person name="Liu Z.J."/>
        </authorList>
    </citation>
    <scope>NUCLEOTIDE SEQUENCE [LARGE SCALE GENOMIC DNA]</scope>
    <source>
        <tissue evidence="2">The whole plant</tissue>
    </source>
</reference>
<dbReference type="InterPro" id="IPR012337">
    <property type="entry name" value="RNaseH-like_sf"/>
</dbReference>
<evidence type="ECO:0000313" key="2">
    <source>
        <dbReference type="EMBL" id="PKU70675.1"/>
    </source>
</evidence>
<dbReference type="InterPro" id="IPR002156">
    <property type="entry name" value="RNaseH_domain"/>
</dbReference>
<evidence type="ECO:0000259" key="1">
    <source>
        <dbReference type="Pfam" id="PF13456"/>
    </source>
</evidence>
<dbReference type="InterPro" id="IPR053151">
    <property type="entry name" value="RNase_H-like"/>
</dbReference>
<feature type="domain" description="RNase H type-1" evidence="1">
    <location>
        <begin position="44"/>
        <end position="166"/>
    </location>
</feature>
<dbReference type="SUPFAM" id="SSF53098">
    <property type="entry name" value="Ribonuclease H-like"/>
    <property type="match status" value="1"/>
</dbReference>
<keyword evidence="3" id="KW-1185">Reference proteome</keyword>
<dbReference type="CDD" id="cd06222">
    <property type="entry name" value="RNase_H_like"/>
    <property type="match status" value="1"/>
</dbReference>
<proteinExistence type="predicted"/>
<accession>A0A2I0W4U2</accession>
<dbReference type="Gene3D" id="3.30.420.10">
    <property type="entry name" value="Ribonuclease H-like superfamily/Ribonuclease H"/>
    <property type="match status" value="1"/>
</dbReference>
<dbReference type="PANTHER" id="PTHR47723:SF19">
    <property type="entry name" value="POLYNUCLEOTIDYL TRANSFERASE, RIBONUCLEASE H-LIKE SUPERFAMILY PROTEIN"/>
    <property type="match status" value="1"/>
</dbReference>
<reference evidence="2 3" key="2">
    <citation type="journal article" date="2017" name="Nature">
        <title>The Apostasia genome and the evolution of orchids.</title>
        <authorList>
            <person name="Zhang G.Q."/>
            <person name="Liu K.W."/>
            <person name="Li Z."/>
            <person name="Lohaus R."/>
            <person name="Hsiao Y.Y."/>
            <person name="Niu S.C."/>
            <person name="Wang J.Y."/>
            <person name="Lin Y.C."/>
            <person name="Xu Q."/>
            <person name="Chen L.J."/>
            <person name="Yoshida K."/>
            <person name="Fujiwara S."/>
            <person name="Wang Z.W."/>
            <person name="Zhang Y.Q."/>
            <person name="Mitsuda N."/>
            <person name="Wang M."/>
            <person name="Liu G.H."/>
            <person name="Pecoraro L."/>
            <person name="Huang H.X."/>
            <person name="Xiao X.J."/>
            <person name="Lin M."/>
            <person name="Wu X.Y."/>
            <person name="Wu W.L."/>
            <person name="Chen Y.Y."/>
            <person name="Chang S.B."/>
            <person name="Sakamoto S."/>
            <person name="Ohme-Takagi M."/>
            <person name="Yagi M."/>
            <person name="Zeng S.J."/>
            <person name="Shen C.Y."/>
            <person name="Yeh C.M."/>
            <person name="Luo Y.B."/>
            <person name="Tsai W.C."/>
            <person name="Van de Peer Y."/>
            <person name="Liu Z.J."/>
        </authorList>
    </citation>
    <scope>NUCLEOTIDE SEQUENCE [LARGE SCALE GENOMIC DNA]</scope>
    <source>
        <tissue evidence="2">The whole plant</tissue>
    </source>
</reference>
<dbReference type="Pfam" id="PF13456">
    <property type="entry name" value="RVT_3"/>
    <property type="match status" value="1"/>
</dbReference>
<protein>
    <recommendedName>
        <fullName evidence="1">RNase H type-1 domain-containing protein</fullName>
    </recommendedName>
</protein>
<organism evidence="2 3">
    <name type="scientific">Dendrobium catenatum</name>
    <dbReference type="NCBI Taxonomy" id="906689"/>
    <lineage>
        <taxon>Eukaryota</taxon>
        <taxon>Viridiplantae</taxon>
        <taxon>Streptophyta</taxon>
        <taxon>Embryophyta</taxon>
        <taxon>Tracheophyta</taxon>
        <taxon>Spermatophyta</taxon>
        <taxon>Magnoliopsida</taxon>
        <taxon>Liliopsida</taxon>
        <taxon>Asparagales</taxon>
        <taxon>Orchidaceae</taxon>
        <taxon>Epidendroideae</taxon>
        <taxon>Malaxideae</taxon>
        <taxon>Dendrobiinae</taxon>
        <taxon>Dendrobium</taxon>
    </lineage>
</organism>
<dbReference type="EMBL" id="KZ502922">
    <property type="protein sequence ID" value="PKU70675.1"/>
    <property type="molecule type" value="Genomic_DNA"/>
</dbReference>
<dbReference type="Proteomes" id="UP000233837">
    <property type="component" value="Unassembled WGS sequence"/>
</dbReference>
<evidence type="ECO:0000313" key="3">
    <source>
        <dbReference type="Proteomes" id="UP000233837"/>
    </source>
</evidence>